<comment type="caution">
    <text evidence="2">The sequence shown here is derived from an EMBL/GenBank/DDBJ whole genome shotgun (WGS) entry which is preliminary data.</text>
</comment>
<name>A0AAN7UX33_9PEZI</name>
<accession>A0AAN7UX33</accession>
<organism evidence="2 3">
    <name type="scientific">Xylaria bambusicola</name>
    <dbReference type="NCBI Taxonomy" id="326684"/>
    <lineage>
        <taxon>Eukaryota</taxon>
        <taxon>Fungi</taxon>
        <taxon>Dikarya</taxon>
        <taxon>Ascomycota</taxon>
        <taxon>Pezizomycotina</taxon>
        <taxon>Sordariomycetes</taxon>
        <taxon>Xylariomycetidae</taxon>
        <taxon>Xylariales</taxon>
        <taxon>Xylariaceae</taxon>
        <taxon>Xylaria</taxon>
    </lineage>
</organism>
<dbReference type="AlphaFoldDB" id="A0AAN7UX33"/>
<proteinExistence type="predicted"/>
<sequence>MLELLAAKGPVPPPPPTHQQKQKRPSNAHPLEQKRDRRVVIDRDSGQITLTENNAAMTATTMKMGTTTMMSASQETDYDCGEEWDDDDLLCDML</sequence>
<protein>
    <submittedName>
        <fullName evidence="2">Uncharacterized protein</fullName>
    </submittedName>
</protein>
<keyword evidence="3" id="KW-1185">Reference proteome</keyword>
<evidence type="ECO:0000313" key="2">
    <source>
        <dbReference type="EMBL" id="KAK5635979.1"/>
    </source>
</evidence>
<dbReference type="EMBL" id="JAWHQM010000060">
    <property type="protein sequence ID" value="KAK5635979.1"/>
    <property type="molecule type" value="Genomic_DNA"/>
</dbReference>
<reference evidence="2 3" key="1">
    <citation type="submission" date="2023-10" db="EMBL/GenBank/DDBJ databases">
        <title>Draft genome sequence of Xylaria bambusicola isolate GMP-LS, the root and basal stem rot pathogen of sugarcane in Indonesia.</title>
        <authorList>
            <person name="Selvaraj P."/>
            <person name="Muralishankar V."/>
            <person name="Muruganantham S."/>
            <person name="Sp S."/>
            <person name="Haryani S."/>
            <person name="Lau K.J.X."/>
            <person name="Naqvi N.I."/>
        </authorList>
    </citation>
    <scope>NUCLEOTIDE SEQUENCE [LARGE SCALE GENOMIC DNA]</scope>
    <source>
        <strain evidence="2">GMP-LS</strain>
    </source>
</reference>
<evidence type="ECO:0000313" key="3">
    <source>
        <dbReference type="Proteomes" id="UP001305414"/>
    </source>
</evidence>
<feature type="region of interest" description="Disordered" evidence="1">
    <location>
        <begin position="1"/>
        <end position="37"/>
    </location>
</feature>
<evidence type="ECO:0000256" key="1">
    <source>
        <dbReference type="SAM" id="MobiDB-lite"/>
    </source>
</evidence>
<gene>
    <name evidence="2" type="ORF">RRF57_011691</name>
</gene>
<dbReference type="Proteomes" id="UP001305414">
    <property type="component" value="Unassembled WGS sequence"/>
</dbReference>